<organism evidence="1 2">
    <name type="scientific">Pristionchus pacificus</name>
    <name type="common">Parasitic nematode worm</name>
    <dbReference type="NCBI Taxonomy" id="54126"/>
    <lineage>
        <taxon>Eukaryota</taxon>
        <taxon>Metazoa</taxon>
        <taxon>Ecdysozoa</taxon>
        <taxon>Nematoda</taxon>
        <taxon>Chromadorea</taxon>
        <taxon>Rhabditida</taxon>
        <taxon>Rhabditina</taxon>
        <taxon>Diplogasteromorpha</taxon>
        <taxon>Diplogasteroidea</taxon>
        <taxon>Neodiplogasteridae</taxon>
        <taxon>Pristionchus</taxon>
    </lineage>
</organism>
<dbReference type="Gene3D" id="3.10.100.10">
    <property type="entry name" value="Mannose-Binding Protein A, subunit A"/>
    <property type="match status" value="1"/>
</dbReference>
<gene>
    <name evidence="1" type="primary">WBGene00272640</name>
</gene>
<dbReference type="PANTHER" id="PTHR31024:SF3">
    <property type="entry name" value="C-TYPE LECTIN-RELATED"/>
    <property type="match status" value="1"/>
</dbReference>
<dbReference type="SUPFAM" id="SSF56436">
    <property type="entry name" value="C-type lectin-like"/>
    <property type="match status" value="1"/>
</dbReference>
<evidence type="ECO:0000313" key="1">
    <source>
        <dbReference type="EnsemblMetazoa" id="PPA34271.1"/>
    </source>
</evidence>
<reference evidence="1" key="2">
    <citation type="submission" date="2022-06" db="UniProtKB">
        <authorList>
            <consortium name="EnsemblMetazoa"/>
        </authorList>
    </citation>
    <scope>IDENTIFICATION</scope>
    <source>
        <strain evidence="1">PS312</strain>
    </source>
</reference>
<protein>
    <submittedName>
        <fullName evidence="1">Uncharacterized protein</fullName>
    </submittedName>
</protein>
<dbReference type="OrthoDB" id="7357196at2759"/>
<dbReference type="InterPro" id="IPR016187">
    <property type="entry name" value="CTDL_fold"/>
</dbReference>
<reference evidence="2" key="1">
    <citation type="journal article" date="2008" name="Nat. Genet.">
        <title>The Pristionchus pacificus genome provides a unique perspective on nematode lifestyle and parasitism.</title>
        <authorList>
            <person name="Dieterich C."/>
            <person name="Clifton S.W."/>
            <person name="Schuster L.N."/>
            <person name="Chinwalla A."/>
            <person name="Delehaunty K."/>
            <person name="Dinkelacker I."/>
            <person name="Fulton L."/>
            <person name="Fulton R."/>
            <person name="Godfrey J."/>
            <person name="Minx P."/>
            <person name="Mitreva M."/>
            <person name="Roeseler W."/>
            <person name="Tian H."/>
            <person name="Witte H."/>
            <person name="Yang S.P."/>
            <person name="Wilson R.K."/>
            <person name="Sommer R.J."/>
        </authorList>
    </citation>
    <scope>NUCLEOTIDE SEQUENCE [LARGE SCALE GENOMIC DNA]</scope>
    <source>
        <strain evidence="2">PS312</strain>
    </source>
</reference>
<dbReference type="CDD" id="cd00037">
    <property type="entry name" value="CLECT"/>
    <property type="match status" value="1"/>
</dbReference>
<accession>A0A8R1UM73</accession>
<dbReference type="InterPro" id="IPR016186">
    <property type="entry name" value="C-type_lectin-like/link_sf"/>
</dbReference>
<keyword evidence="2" id="KW-1185">Reference proteome</keyword>
<dbReference type="PANTHER" id="PTHR31024">
    <property type="entry name" value="C-TYPE LECTIN"/>
    <property type="match status" value="1"/>
</dbReference>
<proteinExistence type="predicted"/>
<dbReference type="EnsemblMetazoa" id="PPA34271.1">
    <property type="protein sequence ID" value="PPA34271.1"/>
    <property type="gene ID" value="WBGene00272640"/>
</dbReference>
<name>A0A2A6CND7_PRIPA</name>
<sequence>MAIPLRSLLLLLLGLHSASAFGFSCNELKYFSTNPYTNWDVDEPSTADVAKCAYVDKDTPNLAWGAGNCQIGFPYMCQYAPCSVGNKDC</sequence>
<evidence type="ECO:0000313" key="2">
    <source>
        <dbReference type="Proteomes" id="UP000005239"/>
    </source>
</evidence>
<accession>A0A2A6CND7</accession>
<dbReference type="AlphaFoldDB" id="A0A2A6CND7"/>
<dbReference type="Proteomes" id="UP000005239">
    <property type="component" value="Unassembled WGS sequence"/>
</dbReference>
<dbReference type="PROSITE" id="PS51257">
    <property type="entry name" value="PROKAR_LIPOPROTEIN"/>
    <property type="match status" value="1"/>
</dbReference>